<protein>
    <recommendedName>
        <fullName evidence="2">Nuclease associated modular domain 3</fullName>
    </recommendedName>
</protein>
<organism evidence="1">
    <name type="scientific">uncultured Caudovirales phage</name>
    <dbReference type="NCBI Taxonomy" id="2100421"/>
    <lineage>
        <taxon>Viruses</taxon>
        <taxon>Duplodnaviria</taxon>
        <taxon>Heunggongvirae</taxon>
        <taxon>Uroviricota</taxon>
        <taxon>Caudoviricetes</taxon>
        <taxon>Peduoviridae</taxon>
        <taxon>Maltschvirus</taxon>
        <taxon>Maltschvirus maltsch</taxon>
    </lineage>
</organism>
<dbReference type="SUPFAM" id="SSF82771">
    <property type="entry name" value="GIY-YIG endonuclease"/>
    <property type="match status" value="1"/>
</dbReference>
<name>A0A6J5QCW6_9CAUD</name>
<evidence type="ECO:0008006" key="2">
    <source>
        <dbReference type="Google" id="ProtNLM"/>
    </source>
</evidence>
<accession>A0A6J5QCW6</accession>
<sequence length="217" mass="25687">MKKEKYGFVYIWFDKKRKRYYVGSHWGTEDDGYICSSRMMRQSYNRRPDDFKRRIIKRIYTNQKDLLLEEERWLSMIDPNKTTPRNNTEESRKNVKYYNIKLGTQNQWWSNIDNRLTVGQKISASKTGKSVPCTPEKAAAISAAKKGKALTDEHKEALRGIKKPGHTDGWKQQNSKKFKELWADPEFKARQSASRKAAWIKRKQLINKEKEQTQFAD</sequence>
<evidence type="ECO:0000313" key="1">
    <source>
        <dbReference type="EMBL" id="CAB4182179.1"/>
    </source>
</evidence>
<proteinExistence type="predicted"/>
<dbReference type="EMBL" id="LR797022">
    <property type="protein sequence ID" value="CAB4182179.1"/>
    <property type="molecule type" value="Genomic_DNA"/>
</dbReference>
<gene>
    <name evidence="1" type="ORF">UFOVP1071_170</name>
</gene>
<dbReference type="InterPro" id="IPR035901">
    <property type="entry name" value="GIY-YIG_endonuc_sf"/>
</dbReference>
<reference evidence="1" key="1">
    <citation type="submission" date="2020-05" db="EMBL/GenBank/DDBJ databases">
        <authorList>
            <person name="Chiriac C."/>
            <person name="Salcher M."/>
            <person name="Ghai R."/>
            <person name="Kavagutti S V."/>
        </authorList>
    </citation>
    <scope>NUCLEOTIDE SEQUENCE</scope>
</reference>